<dbReference type="EMBL" id="UAUU01000009">
    <property type="protein sequence ID" value="SPZ87160.1"/>
    <property type="molecule type" value="Genomic_DNA"/>
</dbReference>
<dbReference type="CDD" id="cd03143">
    <property type="entry name" value="A4_beta-galactosidase_middle_domain"/>
    <property type="match status" value="1"/>
</dbReference>
<dbReference type="SUPFAM" id="SSF49785">
    <property type="entry name" value="Galactose-binding domain-like"/>
    <property type="match status" value="1"/>
</dbReference>
<dbReference type="InterPro" id="IPR053161">
    <property type="entry name" value="Ulvan_degrading_GH"/>
</dbReference>
<dbReference type="Proteomes" id="UP000251241">
    <property type="component" value="Unassembled WGS sequence"/>
</dbReference>
<dbReference type="Gene3D" id="2.60.120.260">
    <property type="entry name" value="Galactose-binding domain-like"/>
    <property type="match status" value="1"/>
</dbReference>
<dbReference type="InterPro" id="IPR008979">
    <property type="entry name" value="Galactose-bd-like_sf"/>
</dbReference>
<proteinExistence type="predicted"/>
<reference evidence="1 2" key="1">
    <citation type="submission" date="2018-06" db="EMBL/GenBank/DDBJ databases">
        <authorList>
            <consortium name="Pathogen Informatics"/>
            <person name="Doyle S."/>
        </authorList>
    </citation>
    <scope>NUCLEOTIDE SEQUENCE [LARGE SCALE GENOMIC DNA]</scope>
    <source>
        <strain evidence="1 2">NCTC11343</strain>
    </source>
</reference>
<dbReference type="GeneID" id="97182685"/>
<dbReference type="InterPro" id="IPR029062">
    <property type="entry name" value="Class_I_gatase-like"/>
</dbReference>
<dbReference type="Gene3D" id="3.40.50.880">
    <property type="match status" value="1"/>
</dbReference>
<gene>
    <name evidence="1" type="ORF">NCTC11343_02750</name>
</gene>
<dbReference type="PANTHER" id="PTHR36848:SF2">
    <property type="entry name" value="SECRETED PROTEIN"/>
    <property type="match status" value="1"/>
</dbReference>
<evidence type="ECO:0000313" key="1">
    <source>
        <dbReference type="EMBL" id="SPZ87160.1"/>
    </source>
</evidence>
<dbReference type="NCBIfam" id="NF045579">
    <property type="entry name" value="rhamnoside_JR"/>
    <property type="match status" value="1"/>
</dbReference>
<accession>A0A2X2LD12</accession>
<dbReference type="GO" id="GO:0016787">
    <property type="term" value="F:hydrolase activity"/>
    <property type="evidence" value="ECO:0007669"/>
    <property type="project" value="UniProtKB-KW"/>
</dbReference>
<dbReference type="RefSeq" id="WP_239468761.1">
    <property type="nucleotide sequence ID" value="NZ_CP069793.1"/>
</dbReference>
<evidence type="ECO:0000313" key="2">
    <source>
        <dbReference type="Proteomes" id="UP000251241"/>
    </source>
</evidence>
<dbReference type="AlphaFoldDB" id="A0A2X2LD12"/>
<sequence length="954" mass="109870">MMKRRIFLQQSSFLGASFLFAKHLKAFDKESVDMDRYYTQFQNPSAAQRPFVRWWWNGNKINKNELLRELKLLKDAGIGGVEINPISFPKRTDDMGIPSLKWLSKEWVDMVQYTANEAKKMGMTTDLIVGSGWPFGSEDLREEETAQVVLVHCEPIEGPTTYVVRPYHVFNMIDPAVTDKNPLRNPEILAIKLVKDPMQSIDDAVDFAAEIGKDKIEIPVPSGKHILYFLVKFKAFASVINGAPGAAGSILNHMDKDTVSRYLERMSTQMQQQIGPLKNYVRALFTDSMELEGCNWCDDFAIEFQRRRGYDIMPYLPFILFKVGRLGAVVDENYGAKKGAKLTEMLNRVRFDYEYTKASLLKERFTDTYVNWCRSLGVKSRAQAYGRGFFPLESSLEYDIPEGESWTTNYLRHKLGEEMPDEDYRRGRGYTMIDKYVSSAAHLKGKRLVSCEEMTNTYLVFNTQLELLKLGSDQSAMTGITHSVWHGFNYSPLEAPFPGWIQYGSFYNERNNWWPYFNYLNNYKARLSSQLQQGDYFADMAILPANYDLWTENGVQTDPFPEKLNVPYTSLLWEAISKNGGNADYITEMILQDCKVEQGNLCYGKRKYSVLFLPGIKRMSPKSMARLLEFVKSGGRVVAIETLPQMSLGLQDQVKNDAEVQAILRKLQSYPDRFIATPKPEDNNFMDWYHLAMQRFRLPHYLHIDQPNRYVMQMRSIRDDGSECYFIQNAHRANSARLNISFIAPEIRKKTCWLWDLDTGKRSRVNLDREDSLLLDMGPTDAFLFVFDNHREGTVWQPLATTGSHALDLSTQWKVTLKHKQEGTSQQLVLPRLIDFKEDEQLMWFSGTAIYQRSFNWSAAGQCLLNLGKVAGVSEVFVNDQSLGVKWYGRRIYDLAAVLKNGENQIEVRITTTMGNYLKTLKDNENAQYWVNRKGREQEIQSMGLIGPVTLYTS</sequence>
<name>A0A2X2LD12_SPHMU</name>
<dbReference type="Pfam" id="PF17132">
    <property type="entry name" value="Glyco_hydro_106"/>
    <property type="match status" value="2"/>
</dbReference>
<dbReference type="PANTHER" id="PTHR36848">
    <property type="entry name" value="DNA-BINDING PROTEIN (PUTATIVE SECRETED PROTEIN)-RELATED"/>
    <property type="match status" value="1"/>
</dbReference>
<keyword evidence="1" id="KW-0378">Hydrolase</keyword>
<protein>
    <submittedName>
        <fullName evidence="1">Glycosyl hydrolases family 2, sugar binding domain</fullName>
    </submittedName>
</protein>
<organism evidence="1 2">
    <name type="scientific">Sphingobacterium multivorum</name>
    <dbReference type="NCBI Taxonomy" id="28454"/>
    <lineage>
        <taxon>Bacteria</taxon>
        <taxon>Pseudomonadati</taxon>
        <taxon>Bacteroidota</taxon>
        <taxon>Sphingobacteriia</taxon>
        <taxon>Sphingobacteriales</taxon>
        <taxon>Sphingobacteriaceae</taxon>
        <taxon>Sphingobacterium</taxon>
    </lineage>
</organism>